<comment type="caution">
    <text evidence="1">The sequence shown here is derived from an EMBL/GenBank/DDBJ whole genome shotgun (WGS) entry which is preliminary data.</text>
</comment>
<proteinExistence type="predicted"/>
<keyword evidence="2" id="KW-1185">Reference proteome</keyword>
<evidence type="ECO:0000313" key="2">
    <source>
        <dbReference type="Proteomes" id="UP001143856"/>
    </source>
</evidence>
<sequence length="712" mass="76335">MEKALASRASFPTIHPHTPTVSQAPWPTTSQANSGAASTTPADEGRAGLYVSTFQTKPTSTRSNAPAAHAEIPPDLAAKWPLEQVLLWLATNQFSKDWQETFKGLDLHGARFLELGSQRGGRGNFGMMHQMVYPRLAQECANSGTGWDQSREREEGKRMRRLIRLLATNKPPETSKVQPPHGRKESFSGAHGPGAGTDIESPNTPIKPNGPGAVTRGFPTMRATTMPISGSITSESNHRSMLKNIDIDSNRKGSPSSGAEFDGNLRRQSPGASPKLPPSLPPSSPSTGRVGHKPRNSADSVSSSAAIYGSGVPPDAGPFLRNTQSNSSYGSRLSPMEPGERSAGAEPNSAKDSKHLFGGIFKKKHKPKDDDKDSPTSPGLFKPSASLVNGIGSNSQKTYILVTLDGWNYRMCDITDCDTTRELQVNICRNMGLPDPDLLQMYPTELGQAVHEHSLGEMCVAHPKRTPAVGTMKLFLRYGDPSGGDATVPSLLAPADDTYSRLNGYRTRSSSSPPTSRTNTMTNSSRPSGDQATAADEYRMRMDLRQPVTVFPGQGNQATLQQASPQDSPSLIGRDVDFDHPRTSPYEDKRTDTLLPQRRAPARPGVETATLIKANSLSKKTGHSMKLSQGGLDGIPSPRRPATSTGSYDGGPEMSHKQRPVLNSPPPGSALGALVNMGSAWSHIGRPSTSTEQRRPKSPNRVSSVPPAGTEP</sequence>
<name>A0ACC1MPL4_9PEZI</name>
<dbReference type="Proteomes" id="UP001143856">
    <property type="component" value="Unassembled WGS sequence"/>
</dbReference>
<evidence type="ECO:0000313" key="1">
    <source>
        <dbReference type="EMBL" id="KAJ2968638.1"/>
    </source>
</evidence>
<reference evidence="1" key="1">
    <citation type="submission" date="2022-10" db="EMBL/GenBank/DDBJ databases">
        <title>Genome Sequence of Xylaria curta.</title>
        <authorList>
            <person name="Buettner E."/>
        </authorList>
    </citation>
    <scope>NUCLEOTIDE SEQUENCE</scope>
    <source>
        <strain evidence="1">Babe10</strain>
    </source>
</reference>
<organism evidence="1 2">
    <name type="scientific">Xylaria curta</name>
    <dbReference type="NCBI Taxonomy" id="42375"/>
    <lineage>
        <taxon>Eukaryota</taxon>
        <taxon>Fungi</taxon>
        <taxon>Dikarya</taxon>
        <taxon>Ascomycota</taxon>
        <taxon>Pezizomycotina</taxon>
        <taxon>Sordariomycetes</taxon>
        <taxon>Xylariomycetidae</taxon>
        <taxon>Xylariales</taxon>
        <taxon>Xylariaceae</taxon>
        <taxon>Xylaria</taxon>
    </lineage>
</organism>
<accession>A0ACC1MPL4</accession>
<protein>
    <submittedName>
        <fullName evidence="1">Uncharacterized protein</fullName>
    </submittedName>
</protein>
<dbReference type="EMBL" id="JAPDGR010004267">
    <property type="protein sequence ID" value="KAJ2968638.1"/>
    <property type="molecule type" value="Genomic_DNA"/>
</dbReference>
<gene>
    <name evidence="1" type="ORF">NUW58_g10181</name>
</gene>